<evidence type="ECO:0000256" key="1">
    <source>
        <dbReference type="ARBA" id="ARBA00006218"/>
    </source>
</evidence>
<accession>A0A4T0WZC8</accession>
<dbReference type="InterPro" id="IPR037992">
    <property type="entry name" value="TRAPPC6/Trs33"/>
</dbReference>
<dbReference type="InterPro" id="IPR007194">
    <property type="entry name" value="TRAPP_component"/>
</dbReference>
<name>A0A4T0WZC8_9ASCO</name>
<dbReference type="CDD" id="cd14944">
    <property type="entry name" value="TRAPPC6A_Trs33"/>
    <property type="match status" value="1"/>
</dbReference>
<dbReference type="GO" id="GO:0005802">
    <property type="term" value="C:trans-Golgi network"/>
    <property type="evidence" value="ECO:0007669"/>
    <property type="project" value="TreeGrafter"/>
</dbReference>
<dbReference type="GO" id="GO:0030008">
    <property type="term" value="C:TRAPP complex"/>
    <property type="evidence" value="ECO:0007669"/>
    <property type="project" value="TreeGrafter"/>
</dbReference>
<dbReference type="EMBL" id="SELW01000529">
    <property type="protein sequence ID" value="TID23257.1"/>
    <property type="molecule type" value="Genomic_DNA"/>
</dbReference>
<dbReference type="SUPFAM" id="SSF111126">
    <property type="entry name" value="Ligand-binding domain in the NO signalling and Golgi transport"/>
    <property type="match status" value="1"/>
</dbReference>
<protein>
    <recommendedName>
        <fullName evidence="4">Trafficking protein particle complex subunit</fullName>
    </recommendedName>
</protein>
<evidence type="ECO:0008006" key="4">
    <source>
        <dbReference type="Google" id="ProtNLM"/>
    </source>
</evidence>
<gene>
    <name evidence="2" type="ORF">CANINC_003189</name>
</gene>
<dbReference type="PANTHER" id="PTHR12817:SF0">
    <property type="entry name" value="GEO08327P1"/>
    <property type="match status" value="1"/>
</dbReference>
<dbReference type="Gene3D" id="3.30.1380.20">
    <property type="entry name" value="Trafficking protein particle complex subunit 3"/>
    <property type="match status" value="1"/>
</dbReference>
<dbReference type="STRING" id="52247.A0A4T0WZC8"/>
<sequence>MTETSMVNYVSLQYLLNEVAAYAIRSNMSKVDENQTKGDYLKNIDEVKNPKTLSYINKIGFNVGYKSTELLLMDPSISTTSLTNLSNNALIENPLEAMKFICRDVWKNIFGKQMDNLRTNHVGTFVLVDHKPISYYNCYYTTSTSTSTTGEHATVKRAAPFLEFNVGLIYGVLACLGVVNVSVTASPIPVTDDTNQAGYEKVPGSDDVIHNSVQYTVETKN</sequence>
<dbReference type="PANTHER" id="PTHR12817">
    <property type="entry name" value="TRAFFICKING PROTEIN PARTICLE COMPLEX SUBUNIT 6B"/>
    <property type="match status" value="1"/>
</dbReference>
<dbReference type="GO" id="GO:0005801">
    <property type="term" value="C:cis-Golgi network"/>
    <property type="evidence" value="ECO:0007669"/>
    <property type="project" value="TreeGrafter"/>
</dbReference>
<dbReference type="AlphaFoldDB" id="A0A4T0WZC8"/>
<dbReference type="GO" id="GO:0006888">
    <property type="term" value="P:endoplasmic reticulum to Golgi vesicle-mediated transport"/>
    <property type="evidence" value="ECO:0007669"/>
    <property type="project" value="TreeGrafter"/>
</dbReference>
<dbReference type="Pfam" id="PF04051">
    <property type="entry name" value="TRAPP"/>
    <property type="match status" value="1"/>
</dbReference>
<comment type="similarity">
    <text evidence="1">Belongs to the TRAPP small subunits family. BET3 subfamily.</text>
</comment>
<proteinExistence type="inferred from homology"/>
<dbReference type="Proteomes" id="UP000307173">
    <property type="component" value="Unassembled WGS sequence"/>
</dbReference>
<comment type="caution">
    <text evidence="2">The sequence shown here is derived from an EMBL/GenBank/DDBJ whole genome shotgun (WGS) entry which is preliminary data.</text>
</comment>
<dbReference type="OrthoDB" id="941624at2759"/>
<evidence type="ECO:0000313" key="2">
    <source>
        <dbReference type="EMBL" id="TID23257.1"/>
    </source>
</evidence>
<dbReference type="InterPro" id="IPR024096">
    <property type="entry name" value="NO_sig/Golgi_transp_ligand-bd"/>
</dbReference>
<organism evidence="2 3">
    <name type="scientific">Pichia inconspicua</name>
    <dbReference type="NCBI Taxonomy" id="52247"/>
    <lineage>
        <taxon>Eukaryota</taxon>
        <taxon>Fungi</taxon>
        <taxon>Dikarya</taxon>
        <taxon>Ascomycota</taxon>
        <taxon>Saccharomycotina</taxon>
        <taxon>Pichiomycetes</taxon>
        <taxon>Pichiales</taxon>
        <taxon>Pichiaceae</taxon>
        <taxon>Pichia</taxon>
    </lineage>
</organism>
<evidence type="ECO:0000313" key="3">
    <source>
        <dbReference type="Proteomes" id="UP000307173"/>
    </source>
</evidence>
<keyword evidence="3" id="KW-1185">Reference proteome</keyword>
<reference evidence="2 3" key="1">
    <citation type="journal article" date="2019" name="Front. Genet.">
        <title>Whole-Genome Sequencing of the Opportunistic Yeast Pathogen Candida inconspicua Uncovers Its Hybrid Origin.</title>
        <authorList>
            <person name="Mixao V."/>
            <person name="Hansen A.P."/>
            <person name="Saus E."/>
            <person name="Boekhout T."/>
            <person name="Lass-Florl C."/>
            <person name="Gabaldon T."/>
        </authorList>
    </citation>
    <scope>NUCLEOTIDE SEQUENCE [LARGE SCALE GENOMIC DNA]</scope>
    <source>
        <strain evidence="2 3">CBS 180</strain>
    </source>
</reference>